<feature type="transmembrane region" description="Helical" evidence="5">
    <location>
        <begin position="240"/>
        <end position="260"/>
    </location>
</feature>
<sequence length="356" mass="38796">MSSNTSTASSLDIESSRLLEDSEKKHAEAKVPTSTAGNISVAGMKVLLLLAFQNCSKNLIMRYAMQTKPDILYSAAVIGSETTKLTLSVLYILFVDGGSFASIWRFLKLDYKNMVLLCVPATVYNIQQTLEYVALSNIDASAFSVLVQTKLLATAVFAVFLMGRKLNRAQTLSLTLLTTGVMLCNMKAETDEDSKYYSSKSTGIMATLGISLSSGFASVYTEKVIKVRGNNDIRNNYSLAYMQVQLASASLIIIGCWAVVKDFSKILEFGLWHNFNAPAFLSVVNSALGGLTVAAVLKFADAVLKGYATALSVVLTGILSMFLFDTKLSVFYFLGMINVIVSMLLYNNKSLYESMC</sequence>
<keyword evidence="7" id="KW-1185">Reference proteome</keyword>
<feature type="transmembrane region" description="Helical" evidence="5">
    <location>
        <begin position="140"/>
        <end position="162"/>
    </location>
</feature>
<dbReference type="SUPFAM" id="SSF103481">
    <property type="entry name" value="Multidrug resistance efflux transporter EmrE"/>
    <property type="match status" value="2"/>
</dbReference>
<organism evidence="6 7">
    <name type="scientific">Triparma retinervis</name>
    <dbReference type="NCBI Taxonomy" id="2557542"/>
    <lineage>
        <taxon>Eukaryota</taxon>
        <taxon>Sar</taxon>
        <taxon>Stramenopiles</taxon>
        <taxon>Ochrophyta</taxon>
        <taxon>Bolidophyceae</taxon>
        <taxon>Parmales</taxon>
        <taxon>Triparmaceae</taxon>
        <taxon>Triparma</taxon>
    </lineage>
</organism>
<protein>
    <submittedName>
        <fullName evidence="6">Uncharacterized protein</fullName>
    </submittedName>
</protein>
<keyword evidence="4 5" id="KW-0472">Membrane</keyword>
<dbReference type="InterPro" id="IPR037185">
    <property type="entry name" value="EmrE-like"/>
</dbReference>
<comment type="caution">
    <text evidence="6">The sequence shown here is derived from an EMBL/GenBank/DDBJ whole genome shotgun (WGS) entry which is preliminary data.</text>
</comment>
<proteinExistence type="predicted"/>
<evidence type="ECO:0000256" key="5">
    <source>
        <dbReference type="SAM" id="Phobius"/>
    </source>
</evidence>
<dbReference type="Pfam" id="PF04142">
    <property type="entry name" value="Nuc_sug_transp"/>
    <property type="match status" value="1"/>
</dbReference>
<evidence type="ECO:0000256" key="2">
    <source>
        <dbReference type="ARBA" id="ARBA00022692"/>
    </source>
</evidence>
<dbReference type="Proteomes" id="UP001165082">
    <property type="component" value="Unassembled WGS sequence"/>
</dbReference>
<dbReference type="PANTHER" id="PTHR10231">
    <property type="entry name" value="NUCLEOTIDE-SUGAR TRANSMEMBRANE TRANSPORTER"/>
    <property type="match status" value="1"/>
</dbReference>
<keyword evidence="2 5" id="KW-0812">Transmembrane</keyword>
<name>A0A9W7A8W3_9STRA</name>
<comment type="subcellular location">
    <subcellularLocation>
        <location evidence="1">Membrane</location>
        <topology evidence="1">Multi-pass membrane protein</topology>
    </subcellularLocation>
</comment>
<accession>A0A9W7A8W3</accession>
<gene>
    <name evidence="6" type="ORF">TrRE_jg8850</name>
</gene>
<evidence type="ECO:0000313" key="6">
    <source>
        <dbReference type="EMBL" id="GMH65726.1"/>
    </source>
</evidence>
<evidence type="ECO:0000256" key="4">
    <source>
        <dbReference type="ARBA" id="ARBA00023136"/>
    </source>
</evidence>
<dbReference type="EMBL" id="BRXZ01002590">
    <property type="protein sequence ID" value="GMH65726.1"/>
    <property type="molecule type" value="Genomic_DNA"/>
</dbReference>
<evidence type="ECO:0000256" key="3">
    <source>
        <dbReference type="ARBA" id="ARBA00022989"/>
    </source>
</evidence>
<feature type="transmembrane region" description="Helical" evidence="5">
    <location>
        <begin position="307"/>
        <end position="324"/>
    </location>
</feature>
<keyword evidence="3 5" id="KW-1133">Transmembrane helix</keyword>
<reference evidence="6" key="1">
    <citation type="submission" date="2022-07" db="EMBL/GenBank/DDBJ databases">
        <title>Genome analysis of Parmales, a sister group of diatoms, reveals the evolutionary specialization of diatoms from phago-mixotrophs to photoautotrophs.</title>
        <authorList>
            <person name="Ban H."/>
            <person name="Sato S."/>
            <person name="Yoshikawa S."/>
            <person name="Kazumasa Y."/>
            <person name="Nakamura Y."/>
            <person name="Ichinomiya M."/>
            <person name="Saitoh K."/>
            <person name="Sato N."/>
            <person name="Blanc-Mathieu R."/>
            <person name="Endo H."/>
            <person name="Kuwata A."/>
            <person name="Ogata H."/>
        </authorList>
    </citation>
    <scope>NUCLEOTIDE SEQUENCE</scope>
</reference>
<dbReference type="GO" id="GO:0000139">
    <property type="term" value="C:Golgi membrane"/>
    <property type="evidence" value="ECO:0007669"/>
    <property type="project" value="InterPro"/>
</dbReference>
<evidence type="ECO:0000256" key="1">
    <source>
        <dbReference type="ARBA" id="ARBA00004141"/>
    </source>
</evidence>
<evidence type="ECO:0000313" key="7">
    <source>
        <dbReference type="Proteomes" id="UP001165082"/>
    </source>
</evidence>
<feature type="transmembrane region" description="Helical" evidence="5">
    <location>
        <begin position="330"/>
        <end position="347"/>
    </location>
</feature>
<feature type="transmembrane region" description="Helical" evidence="5">
    <location>
        <begin position="89"/>
        <end position="107"/>
    </location>
</feature>
<dbReference type="OrthoDB" id="408493at2759"/>
<dbReference type="AlphaFoldDB" id="A0A9W7A8W3"/>
<dbReference type="InterPro" id="IPR007271">
    <property type="entry name" value="Nuc_sug_transpt"/>
</dbReference>
<feature type="transmembrane region" description="Helical" evidence="5">
    <location>
        <begin position="280"/>
        <end position="300"/>
    </location>
</feature>
<dbReference type="GO" id="GO:0015165">
    <property type="term" value="F:pyrimidine nucleotide-sugar transmembrane transporter activity"/>
    <property type="evidence" value="ECO:0007669"/>
    <property type="project" value="InterPro"/>
</dbReference>
<dbReference type="NCBIfam" id="TIGR00803">
    <property type="entry name" value="nst"/>
    <property type="match status" value="1"/>
</dbReference>